<dbReference type="SUPFAM" id="SSF101790">
    <property type="entry name" value="Aminomethyltransferase beta-barrel domain"/>
    <property type="match status" value="1"/>
</dbReference>
<dbReference type="InterPro" id="IPR036188">
    <property type="entry name" value="FAD/NAD-bd_sf"/>
</dbReference>
<dbReference type="Pfam" id="PF12831">
    <property type="entry name" value="FAD_oxidored"/>
    <property type="match status" value="1"/>
</dbReference>
<dbReference type="EMBL" id="QNRK01000002">
    <property type="protein sequence ID" value="RBP17530.1"/>
    <property type="molecule type" value="Genomic_DNA"/>
</dbReference>
<dbReference type="Pfam" id="PF08669">
    <property type="entry name" value="GCV_T_C"/>
    <property type="match status" value="1"/>
</dbReference>
<evidence type="ECO:0000313" key="7">
    <source>
        <dbReference type="Proteomes" id="UP000253529"/>
    </source>
</evidence>
<evidence type="ECO:0000259" key="5">
    <source>
        <dbReference type="Pfam" id="PF17806"/>
    </source>
</evidence>
<evidence type="ECO:0000259" key="4">
    <source>
        <dbReference type="Pfam" id="PF08669"/>
    </source>
</evidence>
<dbReference type="Gene3D" id="1.10.10.1100">
    <property type="entry name" value="BFD-like [2Fe-2S]-binding domain"/>
    <property type="match status" value="1"/>
</dbReference>
<dbReference type="SUPFAM" id="SSF51905">
    <property type="entry name" value="FAD/NAD(P)-binding domain"/>
    <property type="match status" value="1"/>
</dbReference>
<evidence type="ECO:0000256" key="1">
    <source>
        <dbReference type="ARBA" id="ARBA00008609"/>
    </source>
</evidence>
<keyword evidence="7" id="KW-1185">Reference proteome</keyword>
<dbReference type="Gene3D" id="3.50.50.60">
    <property type="entry name" value="FAD/NAD(P)-binding domain"/>
    <property type="match status" value="1"/>
</dbReference>
<dbReference type="PANTHER" id="PTHR43757:SF2">
    <property type="entry name" value="AMINOMETHYLTRANSFERASE, MITOCHONDRIAL"/>
    <property type="match status" value="1"/>
</dbReference>
<dbReference type="Pfam" id="PF13510">
    <property type="entry name" value="Fer2_4"/>
    <property type="match status" value="1"/>
</dbReference>
<dbReference type="PRINTS" id="PR00368">
    <property type="entry name" value="FADPNR"/>
</dbReference>
<dbReference type="InterPro" id="IPR042204">
    <property type="entry name" value="2Fe-2S-bd_N"/>
</dbReference>
<evidence type="ECO:0000259" key="3">
    <source>
        <dbReference type="Pfam" id="PF01571"/>
    </source>
</evidence>
<dbReference type="AlphaFoldDB" id="A0A366FU09"/>
<dbReference type="RefSeq" id="WP_113887496.1">
    <property type="nucleotide sequence ID" value="NZ_QNRK01000002.1"/>
</dbReference>
<evidence type="ECO:0000256" key="2">
    <source>
        <dbReference type="ARBA" id="ARBA00023002"/>
    </source>
</evidence>
<dbReference type="InterPro" id="IPR029043">
    <property type="entry name" value="GcvT/YgfZ_C"/>
</dbReference>
<keyword evidence="2" id="KW-0560">Oxidoreductase</keyword>
<dbReference type="InterPro" id="IPR028896">
    <property type="entry name" value="GcvT/YgfZ/DmdA"/>
</dbReference>
<dbReference type="InterPro" id="IPR027266">
    <property type="entry name" value="TrmE/GcvT-like"/>
</dbReference>
<dbReference type="OrthoDB" id="5287468at2"/>
<evidence type="ECO:0000313" key="6">
    <source>
        <dbReference type="EMBL" id="RBP17530.1"/>
    </source>
</evidence>
<dbReference type="InterPro" id="IPR041117">
    <property type="entry name" value="SoxA_A3"/>
</dbReference>
<proteinExistence type="inferred from homology"/>
<feature type="domain" description="Aminomethyltransferase C-terminal" evidence="4">
    <location>
        <begin position="857"/>
        <end position="940"/>
    </location>
</feature>
<organism evidence="6 7">
    <name type="scientific">Roseiarcus fermentans</name>
    <dbReference type="NCBI Taxonomy" id="1473586"/>
    <lineage>
        <taxon>Bacteria</taxon>
        <taxon>Pseudomonadati</taxon>
        <taxon>Pseudomonadota</taxon>
        <taxon>Alphaproteobacteria</taxon>
        <taxon>Hyphomicrobiales</taxon>
        <taxon>Roseiarcaceae</taxon>
        <taxon>Roseiarcus</taxon>
    </lineage>
</organism>
<feature type="domain" description="GCVT N-terminal" evidence="3">
    <location>
        <begin position="571"/>
        <end position="829"/>
    </location>
</feature>
<accession>A0A366FU09</accession>
<dbReference type="GO" id="GO:0016491">
    <property type="term" value="F:oxidoreductase activity"/>
    <property type="evidence" value="ECO:0007669"/>
    <property type="project" value="UniProtKB-KW"/>
</dbReference>
<sequence length="953" mass="101030">MSGFRLPTGGAIDRGRPLAFTFDGAPYLGAAGDSIASALLANGVRIVGRSFKHHRPRGVWGAWTEDPNAIVDVTRGGLTTPNLRAAVESLENDLAVRSVNAWPSAADDRSAVIDSFARFMPSGFYYKTFVWPRWETFEPMVRAMAGLGRLDPRNRPPADNPHVNAHCDMLVVGAGAAGLAAANAAARAGRTVILVDDHADIGGQLAHRGGTIDGGDWRAFADGVRAAVVAAGGRVMTSTTAFGVYDGNLVCAWERRAQLPDALWRIWPKRIVAAAGAIERPLVVPDNDRPGVMSADAALVYLRRHAVLVGRRIAVATNNDSAYAAAEALAEAGAAVEIFDSRADVPATTLKVTPSVVVEAVEGRSGVTAVKAGGRTHAADVLLLSGGWTPTVHLFMQARGKLRWDERVAALVPAAAIEGLRVAGAANGAFTLDAALREGHAAGGGEGPAPNAPPGLYRVTPVWPAPDAPGRRWIDFQSDVTLKDVALAAREGYASVEHLKRYTTLGMATDQGKTSSVNGLAALAAVAGRGIEEIGTTTYRPPFTPVPMTVVGGRRRGQLMNPLKRLPLEADHRADGAQMREYGGWLRPAWYGPDDSDLAIQREAKRARETVALFDGSSLGKIEVIGPDADKLVDFHSYNRLSTLGVGKIRYGFMLSEAGTVFDDGVTLRLAPDRFLVSCSSGHADAVAMRLEVWRQDRFDPRRVVVHDATAHWATLTLSGPRARDLVAALDLGVALDDAALPHMAFATGRFAGAPLRVARVSFTGDRSYEMSVPASRARSLRERIVAALPAFGGGLMGSEALMILRAEKGYVVVGKDTDGATMPHDLGVLGPRAQRKDEYIGKRSLFLPAAEDPDRKQLVGLAVEPGEQPLPTGAHVVEDAGQGRRSLGYVTSSYRSPTLERPIALGLVAGGAARIGQTLAVYHLGAVRRARIVSPVAFDPEGGRLHGGRADA</sequence>
<gene>
    <name evidence="6" type="ORF">DFR50_10221</name>
</gene>
<dbReference type="Pfam" id="PF17806">
    <property type="entry name" value="SO_alpha_A3"/>
    <property type="match status" value="1"/>
</dbReference>
<dbReference type="Gene3D" id="3.10.20.440">
    <property type="entry name" value="2Fe-2S iron-sulphur cluster binding domain, sarcosine oxidase, alpha subunit, N-terminal domain"/>
    <property type="match status" value="1"/>
</dbReference>
<dbReference type="InterPro" id="IPR041854">
    <property type="entry name" value="BFD-like_2Fe2S-bd_dom_sf"/>
</dbReference>
<dbReference type="SUPFAM" id="SSF103025">
    <property type="entry name" value="Folate-binding domain"/>
    <property type="match status" value="1"/>
</dbReference>
<dbReference type="Pfam" id="PF01571">
    <property type="entry name" value="GCV_T"/>
    <property type="match status" value="1"/>
</dbReference>
<dbReference type="Gene3D" id="3.30.1360.120">
    <property type="entry name" value="Probable tRNA modification gtpase trme, domain 1"/>
    <property type="match status" value="1"/>
</dbReference>
<name>A0A366FU09_9HYPH</name>
<protein>
    <submittedName>
        <fullName evidence="6">Sarcosine oxidase subunit alpha</fullName>
    </submittedName>
</protein>
<comment type="similarity">
    <text evidence="1">Belongs to the GcvT family.</text>
</comment>
<feature type="domain" description="SoxA A3" evidence="5">
    <location>
        <begin position="470"/>
        <end position="551"/>
    </location>
</feature>
<reference evidence="6 7" key="1">
    <citation type="submission" date="2018-06" db="EMBL/GenBank/DDBJ databases">
        <title>Genomic Encyclopedia of Type Strains, Phase IV (KMG-IV): sequencing the most valuable type-strain genomes for metagenomic binning, comparative biology and taxonomic classification.</title>
        <authorList>
            <person name="Goeker M."/>
        </authorList>
    </citation>
    <scope>NUCLEOTIDE SEQUENCE [LARGE SCALE GENOMIC DNA]</scope>
    <source>
        <strain evidence="6 7">DSM 24875</strain>
    </source>
</reference>
<comment type="caution">
    <text evidence="6">The sequence shown here is derived from an EMBL/GenBank/DDBJ whole genome shotgun (WGS) entry which is preliminary data.</text>
</comment>
<dbReference type="PANTHER" id="PTHR43757">
    <property type="entry name" value="AMINOMETHYLTRANSFERASE"/>
    <property type="match status" value="1"/>
</dbReference>
<dbReference type="Proteomes" id="UP000253529">
    <property type="component" value="Unassembled WGS sequence"/>
</dbReference>
<dbReference type="InterPro" id="IPR006222">
    <property type="entry name" value="GCVT_N"/>
</dbReference>
<dbReference type="InterPro" id="IPR013977">
    <property type="entry name" value="GcvT_C"/>
</dbReference>
<dbReference type="PRINTS" id="PR00469">
    <property type="entry name" value="PNDRDTASEII"/>
</dbReference>